<dbReference type="PROSITE" id="PS00486">
    <property type="entry name" value="DNA_MISMATCH_REPAIR_2"/>
    <property type="match status" value="1"/>
</dbReference>
<evidence type="ECO:0000256" key="5">
    <source>
        <dbReference type="ARBA" id="ARBA00023125"/>
    </source>
</evidence>
<evidence type="ECO:0000256" key="8">
    <source>
        <dbReference type="SAM" id="MobiDB-lite"/>
    </source>
</evidence>
<comment type="similarity">
    <text evidence="1 6 7">Belongs to the DNA mismatch repair MutS family.</text>
</comment>
<dbReference type="GO" id="GO:0032301">
    <property type="term" value="C:MutSalpha complex"/>
    <property type="evidence" value="ECO:0007669"/>
    <property type="project" value="TreeGrafter"/>
</dbReference>
<dbReference type="GO" id="GO:0030983">
    <property type="term" value="F:mismatched DNA binding"/>
    <property type="evidence" value="ECO:0007669"/>
    <property type="project" value="UniProtKB-UniRule"/>
</dbReference>
<feature type="compositionally biased region" description="Polar residues" evidence="8">
    <location>
        <begin position="22"/>
        <end position="32"/>
    </location>
</feature>
<dbReference type="Pfam" id="PF00488">
    <property type="entry name" value="MutS_V"/>
    <property type="match status" value="1"/>
</dbReference>
<dbReference type="SUPFAM" id="SSF53150">
    <property type="entry name" value="DNA repair protein MutS, domain II"/>
    <property type="match status" value="1"/>
</dbReference>
<dbReference type="InterPro" id="IPR016151">
    <property type="entry name" value="DNA_mismatch_repair_MutS_N"/>
</dbReference>
<feature type="region of interest" description="Disordered" evidence="8">
    <location>
        <begin position="72"/>
        <end position="288"/>
    </location>
</feature>
<organism evidence="10 11">
    <name type="scientific">Amniculicola lignicola CBS 123094</name>
    <dbReference type="NCBI Taxonomy" id="1392246"/>
    <lineage>
        <taxon>Eukaryota</taxon>
        <taxon>Fungi</taxon>
        <taxon>Dikarya</taxon>
        <taxon>Ascomycota</taxon>
        <taxon>Pezizomycotina</taxon>
        <taxon>Dothideomycetes</taxon>
        <taxon>Pleosporomycetidae</taxon>
        <taxon>Pleosporales</taxon>
        <taxon>Amniculicolaceae</taxon>
        <taxon>Amniculicola</taxon>
    </lineage>
</organism>
<dbReference type="FunFam" id="3.30.420.110:FF:000006">
    <property type="entry name" value="DNA mismatch repair protein"/>
    <property type="match status" value="1"/>
</dbReference>
<dbReference type="GO" id="GO:0140664">
    <property type="term" value="F:ATP-dependent DNA damage sensor activity"/>
    <property type="evidence" value="ECO:0007669"/>
    <property type="project" value="InterPro"/>
</dbReference>
<keyword evidence="6 7" id="KW-0234">DNA repair</keyword>
<dbReference type="InterPro" id="IPR007860">
    <property type="entry name" value="DNA_mmatch_repair_MutS_con_dom"/>
</dbReference>
<evidence type="ECO:0000256" key="6">
    <source>
        <dbReference type="PIRNR" id="PIRNR037677"/>
    </source>
</evidence>
<dbReference type="Gene3D" id="3.40.50.300">
    <property type="entry name" value="P-loop containing nucleotide triphosphate hydrolases"/>
    <property type="match status" value="1"/>
</dbReference>
<sequence>MARGIEGNETSTPRPQKKLPPSGSQSGKNQKSILGFFQKKSTDSPSPAPSSSKTPLVKTPASLLSKKAFNKALPTSTLTPTPSSDAIEPSSPIREKKDATSGRNKENEVAGVAFSSPSRKARKTVNYVESDDNDDDDDDDEPFQPVANNARKGRALKRRRVSVEDSDDEFGFDDATQAAMLEEDDDDDMEDFIAPDDSDEDAVVSKKRKRQAPKTSKKVTPPRSSPPAEIQASEEDEDVDMTGPSTAKQWTYDPDNVEPINPRSMPVFKKASSKKTKERPSATEGEKRHTWLANILDADRNPPGHPEYDPRTIYIPPIAWDKFSAFEKQYWEIKQKFWDTVVFFKKGKFYELYENDATIGHQLFDLKLTDRVNMRMVGVPEASLDMWASQFVAKGYKVARVDQMESALAKEMREREDKPAKKTKGDKIIRRELAAVLTSGTLVDTGMLQNDMSTYCMAIKEIDRDNLPAFGVAFVDTATAQFQLCEFTDDIDMTKFETLIAQMRPGELLLEKSCISAKAMRILKNNTGPNTLWNALKPTKEFWTADITIREIDASGYYESPTEENIEAWPPVLREARDQDLVMSAFGALLQYLRTLKIERELVTLGNFEWYDPIRKATSLVLDGQSLINLEIFANTFDGSTEGTLFAMLNRCITPFGKRLLRQWVCHPLADAKKINARLDAVDALNADSTIMDNFTSSLSKLPDLERLISRVHAKRCRAQDFLKVLEGFEQIEYTISMLRQFGEGEGVIGQLLSSMPDLASTLAKWKDAFNREAAKADGILIPAPGVEEDFDNSQEEIDSCEANLDQLLKKARKELGSTAIVFRDNGKEIYQLEVPNKIKVPSSWDQMSATAKVKRFYTPELRKLVRTLQEAQETHGQIAKEVATRFCEKFDEDYTIWLAAVKIIAQLDCLISLAKASASLGEPSCRPVFSEAKRTVVEFEDLRHPCMLNTVDDFIPNDIKLGGDSPNIDLLTGANAAGKSTILRMTCIAVILAQVGCHLPCASATLTPVDRIMSRLGANDNIFASQSTFFVELSETQKILSEATPRSLVILDELGRGTSSYDGVAVAQAVLHDVASCVGCVGFFATHYRSLATEFAFHPEVRNKRMAIHVNPSSKSITFLYKLEDGVAEGSFGMHCAAMCGIPAKVIENAETAAREWEHTSRLGERMEVKREEGGVYVPLGMQSDVAWALREGLEGVGDRALEVLLEAIKGL</sequence>
<dbReference type="InterPro" id="IPR036678">
    <property type="entry name" value="MutS_con_dom_sf"/>
</dbReference>
<keyword evidence="11" id="KW-1185">Reference proteome</keyword>
<dbReference type="InterPro" id="IPR007696">
    <property type="entry name" value="DNA_mismatch_repair_MutS_core"/>
</dbReference>
<evidence type="ECO:0000313" key="10">
    <source>
        <dbReference type="EMBL" id="KAF2007267.1"/>
    </source>
</evidence>
<feature type="compositionally biased region" description="Basic and acidic residues" evidence="8">
    <location>
        <begin position="93"/>
        <end position="108"/>
    </location>
</feature>
<dbReference type="FunFam" id="3.40.1170.10:FF:000002">
    <property type="entry name" value="DNA mismatch repair protein"/>
    <property type="match status" value="1"/>
</dbReference>
<evidence type="ECO:0000256" key="2">
    <source>
        <dbReference type="ARBA" id="ARBA00022741"/>
    </source>
</evidence>
<evidence type="ECO:0000256" key="1">
    <source>
        <dbReference type="ARBA" id="ARBA00006271"/>
    </source>
</evidence>
<dbReference type="AlphaFoldDB" id="A0A6A5X080"/>
<dbReference type="SMART" id="SM00533">
    <property type="entry name" value="MUTSd"/>
    <property type="match status" value="1"/>
</dbReference>
<dbReference type="GO" id="GO:0005524">
    <property type="term" value="F:ATP binding"/>
    <property type="evidence" value="ECO:0007669"/>
    <property type="project" value="UniProtKB-UniRule"/>
</dbReference>
<dbReference type="InterPro" id="IPR027417">
    <property type="entry name" value="P-loop_NTPase"/>
</dbReference>
<feature type="compositionally biased region" description="Acidic residues" evidence="8">
    <location>
        <begin position="129"/>
        <end position="142"/>
    </location>
</feature>
<dbReference type="SUPFAM" id="SSF55271">
    <property type="entry name" value="DNA repair protein MutS, domain I"/>
    <property type="match status" value="1"/>
</dbReference>
<proteinExistence type="inferred from homology"/>
<dbReference type="Proteomes" id="UP000799779">
    <property type="component" value="Unassembled WGS sequence"/>
</dbReference>
<dbReference type="SUPFAM" id="SSF52540">
    <property type="entry name" value="P-loop containing nucleoside triphosphate hydrolases"/>
    <property type="match status" value="1"/>
</dbReference>
<dbReference type="NCBIfam" id="NF003810">
    <property type="entry name" value="PRK05399.1"/>
    <property type="match status" value="1"/>
</dbReference>
<dbReference type="PANTHER" id="PTHR11361:SF148">
    <property type="entry name" value="DNA MISMATCH REPAIR PROTEIN MSH6"/>
    <property type="match status" value="1"/>
</dbReference>
<evidence type="ECO:0000256" key="3">
    <source>
        <dbReference type="ARBA" id="ARBA00022763"/>
    </source>
</evidence>
<accession>A0A6A5X080</accession>
<evidence type="ECO:0000259" key="9">
    <source>
        <dbReference type="PROSITE" id="PS00486"/>
    </source>
</evidence>
<dbReference type="OrthoDB" id="10252754at2759"/>
<dbReference type="InterPro" id="IPR000432">
    <property type="entry name" value="DNA_mismatch_repair_MutS_C"/>
</dbReference>
<feature type="compositionally biased region" description="Basic residues" evidence="8">
    <location>
        <begin position="151"/>
        <end position="160"/>
    </location>
</feature>
<dbReference type="Pfam" id="PF05188">
    <property type="entry name" value="MutS_II"/>
    <property type="match status" value="1"/>
</dbReference>
<dbReference type="Gene3D" id="3.30.420.110">
    <property type="entry name" value="MutS, connector domain"/>
    <property type="match status" value="1"/>
</dbReference>
<dbReference type="Pfam" id="PF05190">
    <property type="entry name" value="MutS_IV"/>
    <property type="match status" value="1"/>
</dbReference>
<dbReference type="PANTHER" id="PTHR11361">
    <property type="entry name" value="DNA MISMATCH REPAIR PROTEIN MUTS FAMILY MEMBER"/>
    <property type="match status" value="1"/>
</dbReference>
<dbReference type="GO" id="GO:0006298">
    <property type="term" value="P:mismatch repair"/>
    <property type="evidence" value="ECO:0007669"/>
    <property type="project" value="InterPro"/>
</dbReference>
<dbReference type="PIRSF" id="PIRSF037677">
    <property type="entry name" value="DNA_mis_repair_Msh6"/>
    <property type="match status" value="1"/>
</dbReference>
<keyword evidence="4 6" id="KW-0067">ATP-binding</keyword>
<reference evidence="10" key="1">
    <citation type="journal article" date="2020" name="Stud. Mycol.">
        <title>101 Dothideomycetes genomes: a test case for predicting lifestyles and emergence of pathogens.</title>
        <authorList>
            <person name="Haridas S."/>
            <person name="Albert R."/>
            <person name="Binder M."/>
            <person name="Bloem J."/>
            <person name="Labutti K."/>
            <person name="Salamov A."/>
            <person name="Andreopoulos B."/>
            <person name="Baker S."/>
            <person name="Barry K."/>
            <person name="Bills G."/>
            <person name="Bluhm B."/>
            <person name="Cannon C."/>
            <person name="Castanera R."/>
            <person name="Culley D."/>
            <person name="Daum C."/>
            <person name="Ezra D."/>
            <person name="Gonzalez J."/>
            <person name="Henrissat B."/>
            <person name="Kuo A."/>
            <person name="Liang C."/>
            <person name="Lipzen A."/>
            <person name="Lutzoni F."/>
            <person name="Magnuson J."/>
            <person name="Mondo S."/>
            <person name="Nolan M."/>
            <person name="Ohm R."/>
            <person name="Pangilinan J."/>
            <person name="Park H.-J."/>
            <person name="Ramirez L."/>
            <person name="Alfaro M."/>
            <person name="Sun H."/>
            <person name="Tritt A."/>
            <person name="Yoshinaga Y."/>
            <person name="Zwiers L.-H."/>
            <person name="Turgeon B."/>
            <person name="Goodwin S."/>
            <person name="Spatafora J."/>
            <person name="Crous P."/>
            <person name="Grigoriev I."/>
        </authorList>
    </citation>
    <scope>NUCLEOTIDE SEQUENCE</scope>
    <source>
        <strain evidence="10">CBS 123094</strain>
    </source>
</reference>
<dbReference type="Gene3D" id="3.40.1170.10">
    <property type="entry name" value="DNA repair protein MutS, domain I"/>
    <property type="match status" value="1"/>
</dbReference>
<name>A0A6A5X080_9PLEO</name>
<keyword evidence="5 6" id="KW-0238">DNA-binding</keyword>
<evidence type="ECO:0000256" key="4">
    <source>
        <dbReference type="ARBA" id="ARBA00022840"/>
    </source>
</evidence>
<dbReference type="InterPro" id="IPR017261">
    <property type="entry name" value="DNA_mismatch_repair_MutS/MSH"/>
</dbReference>
<dbReference type="Pfam" id="PF01624">
    <property type="entry name" value="MutS_I"/>
    <property type="match status" value="1"/>
</dbReference>
<dbReference type="Gene3D" id="1.10.1420.10">
    <property type="match status" value="2"/>
</dbReference>
<dbReference type="SUPFAM" id="SSF48334">
    <property type="entry name" value="DNA repair protein MutS, domain III"/>
    <property type="match status" value="1"/>
</dbReference>
<evidence type="ECO:0000256" key="7">
    <source>
        <dbReference type="RuleBase" id="RU003756"/>
    </source>
</evidence>
<dbReference type="InterPro" id="IPR045076">
    <property type="entry name" value="MutS"/>
</dbReference>
<feature type="domain" description="DNA mismatch repair proteins mutS family" evidence="9">
    <location>
        <begin position="1048"/>
        <end position="1064"/>
    </location>
</feature>
<feature type="region of interest" description="Disordered" evidence="8">
    <location>
        <begin position="1"/>
        <end position="59"/>
    </location>
</feature>
<dbReference type="InterPro" id="IPR036187">
    <property type="entry name" value="DNA_mismatch_repair_MutS_sf"/>
</dbReference>
<feature type="compositionally biased region" description="Low complexity" evidence="8">
    <location>
        <begin position="43"/>
        <end position="55"/>
    </location>
</feature>
<dbReference type="FunFam" id="1.10.1420.10:FF:000014">
    <property type="entry name" value="DNA mismatch repair protein"/>
    <property type="match status" value="1"/>
</dbReference>
<evidence type="ECO:0000313" key="11">
    <source>
        <dbReference type="Proteomes" id="UP000799779"/>
    </source>
</evidence>
<dbReference type="EMBL" id="ML977557">
    <property type="protein sequence ID" value="KAF2007267.1"/>
    <property type="molecule type" value="Genomic_DNA"/>
</dbReference>
<feature type="compositionally biased region" description="Basic residues" evidence="8">
    <location>
        <begin position="205"/>
        <end position="217"/>
    </location>
</feature>
<dbReference type="FunFam" id="3.40.50.300:FF:000771">
    <property type="entry name" value="DNA mismatch repair protein"/>
    <property type="match status" value="1"/>
</dbReference>
<keyword evidence="3 6" id="KW-0227">DNA damage</keyword>
<gene>
    <name evidence="10" type="ORF">P154DRAFT_614676</name>
</gene>
<dbReference type="Pfam" id="PF05192">
    <property type="entry name" value="MutS_III"/>
    <property type="match status" value="1"/>
</dbReference>
<keyword evidence="2 6" id="KW-0547">Nucleotide-binding</keyword>
<dbReference type="InterPro" id="IPR007695">
    <property type="entry name" value="DNA_mismatch_repair_MutS-lik_N"/>
</dbReference>
<feature type="compositionally biased region" description="Acidic residues" evidence="8">
    <location>
        <begin position="181"/>
        <end position="202"/>
    </location>
</feature>
<dbReference type="SMART" id="SM00534">
    <property type="entry name" value="MUTSac"/>
    <property type="match status" value="1"/>
</dbReference>
<dbReference type="InterPro" id="IPR007861">
    <property type="entry name" value="DNA_mismatch_repair_MutS_clamp"/>
</dbReference>
<protein>
    <recommendedName>
        <fullName evidence="6">DNA mismatch repair protein</fullName>
    </recommendedName>
</protein>
<feature type="compositionally biased region" description="Low complexity" evidence="8">
    <location>
        <begin position="73"/>
        <end position="84"/>
    </location>
</feature>
<comment type="function">
    <text evidence="6 7">Component of the post-replicative DNA mismatch repair system (MMR).</text>
</comment>
<feature type="compositionally biased region" description="Basic and acidic residues" evidence="8">
    <location>
        <begin position="278"/>
        <end position="288"/>
    </location>
</feature>